<keyword evidence="2" id="KW-1185">Reference proteome</keyword>
<gene>
    <name evidence="1" type="ORF">KEC16_13290</name>
</gene>
<proteinExistence type="predicted"/>
<dbReference type="InterPro" id="IPR025683">
    <property type="entry name" value="Protein_beta"/>
</dbReference>
<dbReference type="Pfam" id="PF14350">
    <property type="entry name" value="Beta_protein"/>
    <property type="match status" value="1"/>
</dbReference>
<evidence type="ECO:0000313" key="2">
    <source>
        <dbReference type="Proteomes" id="UP000680714"/>
    </source>
</evidence>
<dbReference type="EMBL" id="JAGTUF010000013">
    <property type="protein sequence ID" value="MBR9972693.1"/>
    <property type="molecule type" value="Genomic_DNA"/>
</dbReference>
<organism evidence="1 2">
    <name type="scientific">Magnetospirillum sulfuroxidans</name>
    <dbReference type="NCBI Taxonomy" id="611300"/>
    <lineage>
        <taxon>Bacteria</taxon>
        <taxon>Pseudomonadati</taxon>
        <taxon>Pseudomonadota</taxon>
        <taxon>Alphaproteobacteria</taxon>
        <taxon>Rhodospirillales</taxon>
        <taxon>Rhodospirillaceae</taxon>
        <taxon>Magnetospirillum</taxon>
    </lineage>
</organism>
<sequence length="356" mass="39830">MTLRAWGEVPYLPILSLRPSEMRALEELPNRTKDRLLPVIHLRPWLTSHRLESATGRILDAYGDRPVVIAMGEREQPNERPVHAQLEALRDASGGFRQWCEFFQANGNYIPAIQFSPQVSHEEAQIARLFGFDRGLVVIIEPPALPAISRIAQRVGERTHGGQGVCFIIDFGVAGRDHLEVAARAIGYVDTIRRYAPVAAVSLSASSFPDSFVGLPDQPIFERRLFDTLSVRDGLIYSDRGSARVERQTGGGGQPAPRIDYPLSDQWDFFRSDDLTGFEGYQQQARRLIATERRGIWNPHLRVWGTQMIERTAAGDTSAIGSPQKATAARINLHLQRQTFYDSPAVAEDTDEDWSG</sequence>
<dbReference type="Proteomes" id="UP000680714">
    <property type="component" value="Unassembled WGS sequence"/>
</dbReference>
<reference evidence="1 2" key="1">
    <citation type="submission" date="2021-04" db="EMBL/GenBank/DDBJ databases">
        <title>Magnetospirillum sulfuroxidans sp. nov., a facultative chemolithoautotrophic sulfur-oxidizing alphaproteobacterium isolated from freshwater sediment and proposals for Paramagetospirillum gen. nov., and Magnetospirillaceae fam. nov.</title>
        <authorList>
            <person name="Koziaeva V."/>
            <person name="Geelhoed J.S."/>
            <person name="Sorokin D.Y."/>
            <person name="Grouzdev D.S."/>
        </authorList>
    </citation>
    <scope>NUCLEOTIDE SEQUENCE [LARGE SCALE GENOMIC DNA]</scope>
    <source>
        <strain evidence="1 2">J10</strain>
    </source>
</reference>
<evidence type="ECO:0000313" key="1">
    <source>
        <dbReference type="EMBL" id="MBR9972693.1"/>
    </source>
</evidence>
<dbReference type="RefSeq" id="WP_211549713.1">
    <property type="nucleotide sequence ID" value="NZ_JAGTUF010000013.1"/>
</dbReference>
<comment type="caution">
    <text evidence="1">The sequence shown here is derived from an EMBL/GenBank/DDBJ whole genome shotgun (WGS) entry which is preliminary data.</text>
</comment>
<accession>A0ABS5IG53</accession>
<protein>
    <submittedName>
        <fullName evidence="1">Beta family protein</fullName>
    </submittedName>
</protein>
<name>A0ABS5IG53_9PROT</name>